<dbReference type="EMBL" id="MRCB01000007">
    <property type="protein sequence ID" value="OKH24144.1"/>
    <property type="molecule type" value="Genomic_DNA"/>
</dbReference>
<dbReference type="Proteomes" id="UP000186868">
    <property type="component" value="Unassembled WGS sequence"/>
</dbReference>
<protein>
    <submittedName>
        <fullName evidence="1">Uncharacterized protein</fullName>
    </submittedName>
</protein>
<gene>
    <name evidence="1" type="ORF">NIES593_08275</name>
</gene>
<accession>A0A1U7HKR3</accession>
<evidence type="ECO:0000313" key="1">
    <source>
        <dbReference type="EMBL" id="OKH24144.1"/>
    </source>
</evidence>
<keyword evidence="2" id="KW-1185">Reference proteome</keyword>
<dbReference type="RefSeq" id="WP_073599129.1">
    <property type="nucleotide sequence ID" value="NZ_MRCB01000007.1"/>
</dbReference>
<comment type="caution">
    <text evidence="1">The sequence shown here is derived from an EMBL/GenBank/DDBJ whole genome shotgun (WGS) entry which is preliminary data.</text>
</comment>
<reference evidence="1 2" key="1">
    <citation type="submission" date="2016-11" db="EMBL/GenBank/DDBJ databases">
        <title>Draft Genome Sequences of Nine Cyanobacterial Strains from Diverse Habitats.</title>
        <authorList>
            <person name="Zhu T."/>
            <person name="Hou S."/>
            <person name="Lu X."/>
            <person name="Hess W.R."/>
        </authorList>
    </citation>
    <scope>NUCLEOTIDE SEQUENCE [LARGE SCALE GENOMIC DNA]</scope>
    <source>
        <strain evidence="1 2">NIES-593</strain>
    </source>
</reference>
<dbReference type="AlphaFoldDB" id="A0A1U7HKR3"/>
<proteinExistence type="predicted"/>
<sequence>MLPTFNADKNLETALLKLLERYSLEDIVETLYGYTDLQAELAKILQQDQAAANWDRQADALNIACEMLHEIYDDELDYLID</sequence>
<name>A0A1U7HKR3_9CYAN</name>
<organism evidence="1 2">
    <name type="scientific">Hydrococcus rivularis NIES-593</name>
    <dbReference type="NCBI Taxonomy" id="1921803"/>
    <lineage>
        <taxon>Bacteria</taxon>
        <taxon>Bacillati</taxon>
        <taxon>Cyanobacteriota</taxon>
        <taxon>Cyanophyceae</taxon>
        <taxon>Pleurocapsales</taxon>
        <taxon>Hydrococcaceae</taxon>
        <taxon>Hydrococcus</taxon>
    </lineage>
</organism>
<evidence type="ECO:0000313" key="2">
    <source>
        <dbReference type="Proteomes" id="UP000186868"/>
    </source>
</evidence>